<comment type="subunit">
    <text evidence="2">Homotetramer.</text>
</comment>
<evidence type="ECO:0000256" key="2">
    <source>
        <dbReference type="HAMAP-Rule" id="MF_00984"/>
    </source>
</evidence>
<keyword evidence="2" id="KW-0233">DNA recombination</keyword>
<keyword evidence="2" id="KW-0235">DNA replication</keyword>
<dbReference type="GO" id="GO:0006260">
    <property type="term" value="P:DNA replication"/>
    <property type="evidence" value="ECO:0007669"/>
    <property type="project" value="UniProtKB-UniRule"/>
</dbReference>
<evidence type="ECO:0000256" key="1">
    <source>
        <dbReference type="ARBA" id="ARBA00023125"/>
    </source>
</evidence>
<dbReference type="PANTHER" id="PTHR10302:SF27">
    <property type="entry name" value="SINGLE-STRANDED DNA-BINDING PROTEIN"/>
    <property type="match status" value="1"/>
</dbReference>
<feature type="region of interest" description="Disordered" evidence="4">
    <location>
        <begin position="105"/>
        <end position="151"/>
    </location>
</feature>
<dbReference type="PROSITE" id="PS50935">
    <property type="entry name" value="SSB"/>
    <property type="match status" value="1"/>
</dbReference>
<dbReference type="RefSeq" id="WP_146807879.1">
    <property type="nucleotide sequence ID" value="NZ_BJXX01000006.1"/>
</dbReference>
<dbReference type="InterPro" id="IPR000424">
    <property type="entry name" value="Primosome_PriB/ssb"/>
</dbReference>
<dbReference type="EMBL" id="BJXX01000006">
    <property type="protein sequence ID" value="GEN32569.1"/>
    <property type="molecule type" value="Genomic_DNA"/>
</dbReference>
<evidence type="ECO:0000313" key="5">
    <source>
        <dbReference type="EMBL" id="GEN32569.1"/>
    </source>
</evidence>
<dbReference type="OrthoDB" id="9809878at2"/>
<dbReference type="CDD" id="cd04496">
    <property type="entry name" value="SSB_OBF"/>
    <property type="match status" value="1"/>
</dbReference>
<dbReference type="GO" id="GO:0006281">
    <property type="term" value="P:DNA repair"/>
    <property type="evidence" value="ECO:0007669"/>
    <property type="project" value="UniProtKB-UniRule"/>
</dbReference>
<sequence length="151" mass="16968">MLNRVVLLGRLTKDPELRYTQNGTAVATFTLAVDRRVTNQQGERETDFIPIVVWSKQAELCAQYLGKGRQAAVEGRIQVRNYENNEGRRVYVTEVVAENVQFLGGGEGSGDFEQRTPVFSGDGKPSRNFQNDNPFADDQRPIDISDDDLPF</sequence>
<dbReference type="GO" id="GO:0003697">
    <property type="term" value="F:single-stranded DNA binding"/>
    <property type="evidence" value="ECO:0007669"/>
    <property type="project" value="UniProtKB-UniRule"/>
</dbReference>
<dbReference type="NCBIfam" id="TIGR00621">
    <property type="entry name" value="ssb"/>
    <property type="match status" value="1"/>
</dbReference>
<keyword evidence="2" id="KW-0234">DNA repair</keyword>
<dbReference type="InterPro" id="IPR011344">
    <property type="entry name" value="ssDNA-bd"/>
</dbReference>
<dbReference type="SUPFAM" id="SSF50249">
    <property type="entry name" value="Nucleic acid-binding proteins"/>
    <property type="match status" value="1"/>
</dbReference>
<evidence type="ECO:0000256" key="4">
    <source>
        <dbReference type="SAM" id="MobiDB-lite"/>
    </source>
</evidence>
<evidence type="ECO:0000313" key="6">
    <source>
        <dbReference type="Proteomes" id="UP000321157"/>
    </source>
</evidence>
<dbReference type="PANTHER" id="PTHR10302">
    <property type="entry name" value="SINGLE-STRANDED DNA-BINDING PROTEIN"/>
    <property type="match status" value="1"/>
</dbReference>
<protein>
    <recommendedName>
        <fullName evidence="2 3">Single-stranded DNA-binding protein</fullName>
        <shortName evidence="2">SSB</shortName>
    </recommendedName>
</protein>
<comment type="function">
    <text evidence="2">Plays an important role in DNA replication, recombination and repair. Binds to ssDNA and to an array of partner proteins to recruit them to their sites of action during DNA metabolism.</text>
</comment>
<comment type="caution">
    <text evidence="5">The sequence shown here is derived from an EMBL/GenBank/DDBJ whole genome shotgun (WGS) entry which is preliminary data.</text>
</comment>
<organism evidence="5 6">
    <name type="scientific">Aneurinibacillus danicus</name>
    <dbReference type="NCBI Taxonomy" id="267746"/>
    <lineage>
        <taxon>Bacteria</taxon>
        <taxon>Bacillati</taxon>
        <taxon>Bacillota</taxon>
        <taxon>Bacilli</taxon>
        <taxon>Bacillales</taxon>
        <taxon>Paenibacillaceae</taxon>
        <taxon>Aneurinibacillus group</taxon>
        <taxon>Aneurinibacillus</taxon>
    </lineage>
</organism>
<comment type="caution">
    <text evidence="2">Lacks conserved residue(s) required for the propagation of feature annotation.</text>
</comment>
<gene>
    <name evidence="5" type="primary">ssb</name>
    <name evidence="5" type="ORF">ADA01nite_00290</name>
</gene>
<name>A0A511V115_9BACL</name>
<dbReference type="GO" id="GO:0009295">
    <property type="term" value="C:nucleoid"/>
    <property type="evidence" value="ECO:0007669"/>
    <property type="project" value="TreeGrafter"/>
</dbReference>
<dbReference type="Proteomes" id="UP000321157">
    <property type="component" value="Unassembled WGS sequence"/>
</dbReference>
<dbReference type="Pfam" id="PF00436">
    <property type="entry name" value="SSB"/>
    <property type="match status" value="1"/>
</dbReference>
<dbReference type="Gene3D" id="2.40.50.140">
    <property type="entry name" value="Nucleic acid-binding proteins"/>
    <property type="match status" value="1"/>
</dbReference>
<keyword evidence="6" id="KW-1185">Reference proteome</keyword>
<proteinExistence type="inferred from homology"/>
<dbReference type="AlphaFoldDB" id="A0A511V115"/>
<reference evidence="5 6" key="1">
    <citation type="submission" date="2019-07" db="EMBL/GenBank/DDBJ databases">
        <title>Whole genome shotgun sequence of Aneurinibacillus danicus NBRC 102444.</title>
        <authorList>
            <person name="Hosoyama A."/>
            <person name="Uohara A."/>
            <person name="Ohji S."/>
            <person name="Ichikawa N."/>
        </authorList>
    </citation>
    <scope>NUCLEOTIDE SEQUENCE [LARGE SCALE GENOMIC DNA]</scope>
    <source>
        <strain evidence="5 6">NBRC 102444</strain>
    </source>
</reference>
<dbReference type="InterPro" id="IPR012340">
    <property type="entry name" value="NA-bd_OB-fold"/>
</dbReference>
<keyword evidence="2" id="KW-0227">DNA damage</keyword>
<dbReference type="HAMAP" id="MF_00984">
    <property type="entry name" value="SSB"/>
    <property type="match status" value="1"/>
</dbReference>
<evidence type="ECO:0000256" key="3">
    <source>
        <dbReference type="RuleBase" id="RU000524"/>
    </source>
</evidence>
<keyword evidence="1 2" id="KW-0238">DNA-binding</keyword>
<dbReference type="GO" id="GO:0006310">
    <property type="term" value="P:DNA recombination"/>
    <property type="evidence" value="ECO:0007669"/>
    <property type="project" value="UniProtKB-UniRule"/>
</dbReference>
<feature type="short sequence motif" description="Important for interaction with partner proteins" evidence="2">
    <location>
        <begin position="146"/>
        <end position="151"/>
    </location>
</feature>
<accession>A0A511V115</accession>